<proteinExistence type="predicted"/>
<organism evidence="2 3">
    <name type="scientific">Scophthalmus maximus</name>
    <name type="common">Turbot</name>
    <name type="synonym">Psetta maxima</name>
    <dbReference type="NCBI Taxonomy" id="52904"/>
    <lineage>
        <taxon>Eukaryota</taxon>
        <taxon>Metazoa</taxon>
        <taxon>Chordata</taxon>
        <taxon>Craniata</taxon>
        <taxon>Vertebrata</taxon>
        <taxon>Euteleostomi</taxon>
        <taxon>Actinopterygii</taxon>
        <taxon>Neopterygii</taxon>
        <taxon>Teleostei</taxon>
        <taxon>Neoteleostei</taxon>
        <taxon>Acanthomorphata</taxon>
        <taxon>Carangaria</taxon>
        <taxon>Pleuronectiformes</taxon>
        <taxon>Pleuronectoidei</taxon>
        <taxon>Scophthalmidae</taxon>
        <taxon>Scophthalmus</taxon>
    </lineage>
</organism>
<evidence type="ECO:0000256" key="1">
    <source>
        <dbReference type="SAM" id="MobiDB-lite"/>
    </source>
</evidence>
<gene>
    <name evidence="2" type="ORF">F2P81_008188</name>
</gene>
<comment type="caution">
    <text evidence="2">The sequence shown here is derived from an EMBL/GenBank/DDBJ whole genome shotgun (WGS) entry which is preliminary data.</text>
</comment>
<evidence type="ECO:0000313" key="3">
    <source>
        <dbReference type="Proteomes" id="UP000438429"/>
    </source>
</evidence>
<feature type="compositionally biased region" description="Acidic residues" evidence="1">
    <location>
        <begin position="7"/>
        <end position="16"/>
    </location>
</feature>
<dbReference type="AlphaFoldDB" id="A0A6A4T1K7"/>
<dbReference type="EMBL" id="VEVO01000007">
    <property type="protein sequence ID" value="KAF0039953.1"/>
    <property type="molecule type" value="Genomic_DNA"/>
</dbReference>
<reference evidence="2 3" key="1">
    <citation type="submission" date="2019-06" db="EMBL/GenBank/DDBJ databases">
        <title>Draft genomes of female and male turbot (Scophthalmus maximus).</title>
        <authorList>
            <person name="Xu H."/>
            <person name="Xu X.-W."/>
            <person name="Shao C."/>
            <person name="Chen S."/>
        </authorList>
    </citation>
    <scope>NUCLEOTIDE SEQUENCE [LARGE SCALE GENOMIC DNA]</scope>
    <source>
        <strain evidence="2">Ysfricsl-2016a</strain>
        <tissue evidence="2">Blood</tissue>
    </source>
</reference>
<sequence>MRSYRSDDDDDPEDSDANFSVPAEQRAKAQGRSQTSNLGHCLLEEKLDLICDQLRIAYQRLSNGCQTTALLSGGIGATLISEECWGERITRSQDARIKALADTDQVKRSQGLGSIYSRCRVFSCPIAKQNRTIAVPPGTLYLLWEIWKLSSARQEVQLCTKNCVKSEFKQACIYSTINFVICLERTDFCDSFLMWFKFCYRFFPPMVVTVHQLAVECHSFIIIMFNVLHQVTHVCYITTYIDDQGSVEQFHNNDCSVAVAEPAGNVKRRIREKDNQ</sequence>
<dbReference type="Proteomes" id="UP000438429">
    <property type="component" value="Unassembled WGS sequence"/>
</dbReference>
<protein>
    <submittedName>
        <fullName evidence="2">Uncharacterized protein</fullName>
    </submittedName>
</protein>
<feature type="region of interest" description="Disordered" evidence="1">
    <location>
        <begin position="1"/>
        <end position="32"/>
    </location>
</feature>
<evidence type="ECO:0000313" key="2">
    <source>
        <dbReference type="EMBL" id="KAF0039953.1"/>
    </source>
</evidence>
<name>A0A6A4T1K7_SCOMX</name>
<accession>A0A6A4T1K7</accession>